<proteinExistence type="predicted"/>
<dbReference type="Proteomes" id="UP001415857">
    <property type="component" value="Unassembled WGS sequence"/>
</dbReference>
<organism evidence="1 2">
    <name type="scientific">Liquidambar formosana</name>
    <name type="common">Formosan gum</name>
    <dbReference type="NCBI Taxonomy" id="63359"/>
    <lineage>
        <taxon>Eukaryota</taxon>
        <taxon>Viridiplantae</taxon>
        <taxon>Streptophyta</taxon>
        <taxon>Embryophyta</taxon>
        <taxon>Tracheophyta</taxon>
        <taxon>Spermatophyta</taxon>
        <taxon>Magnoliopsida</taxon>
        <taxon>eudicotyledons</taxon>
        <taxon>Gunneridae</taxon>
        <taxon>Pentapetalae</taxon>
        <taxon>Saxifragales</taxon>
        <taxon>Altingiaceae</taxon>
        <taxon>Liquidambar</taxon>
    </lineage>
</organism>
<dbReference type="EMBL" id="JBBPBK010000012">
    <property type="protein sequence ID" value="KAK9273777.1"/>
    <property type="molecule type" value="Genomic_DNA"/>
</dbReference>
<gene>
    <name evidence="1" type="ORF">L1049_018587</name>
</gene>
<dbReference type="AlphaFoldDB" id="A0AAP0RAA1"/>
<evidence type="ECO:0000313" key="1">
    <source>
        <dbReference type="EMBL" id="KAK9273777.1"/>
    </source>
</evidence>
<name>A0AAP0RAA1_LIQFO</name>
<evidence type="ECO:0000313" key="2">
    <source>
        <dbReference type="Proteomes" id="UP001415857"/>
    </source>
</evidence>
<protein>
    <submittedName>
        <fullName evidence="1">Uncharacterized protein</fullName>
    </submittedName>
</protein>
<accession>A0AAP0RAA1</accession>
<comment type="caution">
    <text evidence="1">The sequence shown here is derived from an EMBL/GenBank/DDBJ whole genome shotgun (WGS) entry which is preliminary data.</text>
</comment>
<sequence length="202" mass="22852">MQANSAVATWRHTKICNYDKLLDLFTKDKATGEGAISAREKVHQWAAKERPNPIDLNDEVSGYNFNFETMSPVGTPSTSSQVNFQCGTFSKDKKHKADLMVDVLERQIEVINYGIASVADVIKEGNIIEEKGIAIVEKGRPCCYPEDEVFSEIMNIRLLEHHQLGAFLFLIKSQLKVRAFFGVPSDCRLELLMKMMYESRDA</sequence>
<reference evidence="1 2" key="1">
    <citation type="journal article" date="2024" name="Plant J.">
        <title>Genome sequences and population genomics reveal climatic adaptation and genomic divergence between two closely related sweetgum species.</title>
        <authorList>
            <person name="Xu W.Q."/>
            <person name="Ren C.Q."/>
            <person name="Zhang X.Y."/>
            <person name="Comes H.P."/>
            <person name="Liu X.H."/>
            <person name="Li Y.G."/>
            <person name="Kettle C.J."/>
            <person name="Jalonen R."/>
            <person name="Gaisberger H."/>
            <person name="Ma Y.Z."/>
            <person name="Qiu Y.X."/>
        </authorList>
    </citation>
    <scope>NUCLEOTIDE SEQUENCE [LARGE SCALE GENOMIC DNA]</scope>
    <source>
        <strain evidence="1">Hangzhou</strain>
    </source>
</reference>
<keyword evidence="2" id="KW-1185">Reference proteome</keyword>